<feature type="transmembrane region" description="Helical" evidence="11">
    <location>
        <begin position="126"/>
        <end position="146"/>
    </location>
</feature>
<evidence type="ECO:0000256" key="4">
    <source>
        <dbReference type="ARBA" id="ARBA00022547"/>
    </source>
</evidence>
<dbReference type="GO" id="GO:0046933">
    <property type="term" value="F:proton-transporting ATP synthase activity, rotational mechanism"/>
    <property type="evidence" value="ECO:0007669"/>
    <property type="project" value="TreeGrafter"/>
</dbReference>
<dbReference type="InterPro" id="IPR000568">
    <property type="entry name" value="ATP_synth_F0_asu"/>
</dbReference>
<keyword evidence="10" id="KW-0066">ATP synthesis</keyword>
<evidence type="ECO:0000313" key="12">
    <source>
        <dbReference type="EMBL" id="AZK43995.1"/>
    </source>
</evidence>
<organism evidence="12 13">
    <name type="scientific">Erysipelothrix piscisicarius</name>
    <dbReference type="NCBI Taxonomy" id="2485784"/>
    <lineage>
        <taxon>Bacteria</taxon>
        <taxon>Bacillati</taxon>
        <taxon>Bacillota</taxon>
        <taxon>Erysipelotrichia</taxon>
        <taxon>Erysipelotrichales</taxon>
        <taxon>Erysipelotrichaceae</taxon>
        <taxon>Erysipelothrix</taxon>
    </lineage>
</organism>
<evidence type="ECO:0000256" key="7">
    <source>
        <dbReference type="ARBA" id="ARBA00022989"/>
    </source>
</evidence>
<dbReference type="KEGG" id="eri:EEI45_03740"/>
<keyword evidence="13" id="KW-1185">Reference proteome</keyword>
<protein>
    <submittedName>
        <fullName evidence="12">F0F1 ATP synthase subunit A</fullName>
    </submittedName>
</protein>
<dbReference type="GO" id="GO:0005886">
    <property type="term" value="C:plasma membrane"/>
    <property type="evidence" value="ECO:0007669"/>
    <property type="project" value="TreeGrafter"/>
</dbReference>
<dbReference type="InterPro" id="IPR035908">
    <property type="entry name" value="F0_ATP_A_sf"/>
</dbReference>
<dbReference type="PANTHER" id="PTHR42823:SF3">
    <property type="entry name" value="ATP SYNTHASE SUBUNIT A, CHLOROPLASTIC"/>
    <property type="match status" value="1"/>
</dbReference>
<dbReference type="GO" id="GO:0045259">
    <property type="term" value="C:proton-transporting ATP synthase complex"/>
    <property type="evidence" value="ECO:0007669"/>
    <property type="project" value="UniProtKB-KW"/>
</dbReference>
<evidence type="ECO:0000313" key="13">
    <source>
        <dbReference type="Proteomes" id="UP000278804"/>
    </source>
</evidence>
<dbReference type="Proteomes" id="UP000278804">
    <property type="component" value="Chromosome"/>
</dbReference>
<feature type="transmembrane region" description="Helical" evidence="11">
    <location>
        <begin position="6"/>
        <end position="24"/>
    </location>
</feature>
<evidence type="ECO:0000256" key="6">
    <source>
        <dbReference type="ARBA" id="ARBA00022781"/>
    </source>
</evidence>
<dbReference type="SUPFAM" id="SSF81336">
    <property type="entry name" value="F1F0 ATP synthase subunit A"/>
    <property type="match status" value="1"/>
</dbReference>
<evidence type="ECO:0000256" key="3">
    <source>
        <dbReference type="ARBA" id="ARBA00022448"/>
    </source>
</evidence>
<dbReference type="PRINTS" id="PR00123">
    <property type="entry name" value="ATPASEA"/>
</dbReference>
<keyword evidence="5 11" id="KW-0812">Transmembrane</keyword>
<feature type="transmembrane region" description="Helical" evidence="11">
    <location>
        <begin position="152"/>
        <end position="172"/>
    </location>
</feature>
<dbReference type="EMBL" id="CP034234">
    <property type="protein sequence ID" value="AZK43995.1"/>
    <property type="molecule type" value="Genomic_DNA"/>
</dbReference>
<accession>A0A3Q8S7E5</accession>
<feature type="transmembrane region" description="Helical" evidence="11">
    <location>
        <begin position="94"/>
        <end position="114"/>
    </location>
</feature>
<dbReference type="AlphaFoldDB" id="A0A3Q8S7E5"/>
<dbReference type="RefSeq" id="WP_125164198.1">
    <property type="nucleotide sequence ID" value="NZ_CP034234.1"/>
</dbReference>
<dbReference type="InterPro" id="IPR045082">
    <property type="entry name" value="ATP_syn_F0_a_bact/chloroplast"/>
</dbReference>
<keyword evidence="7 11" id="KW-1133">Transmembrane helix</keyword>
<comment type="subcellular location">
    <subcellularLocation>
        <location evidence="1">Membrane</location>
        <topology evidence="1">Multi-pass membrane protein</topology>
    </subcellularLocation>
</comment>
<comment type="similarity">
    <text evidence="2">Belongs to the ATPase A chain family.</text>
</comment>
<keyword evidence="4" id="KW-0138">CF(0)</keyword>
<name>A0A3Q8S7E5_9FIRM</name>
<reference evidence="12 13" key="1">
    <citation type="journal article" date="2020" name="Int. J. Syst. Evol. Microbiol.">
        <title>Description of Erysipelothrix piscisicarius sp. nov., an emergent fish pathogen, and assessment of virulence using a tiger barb (Puntigrus tetrazona) infection model.</title>
        <authorList>
            <person name="Pomaranski E.K."/>
            <person name="Griffin M.J."/>
            <person name="Camus A.C."/>
            <person name="Armwood A.R."/>
            <person name="Shelley J."/>
            <person name="Waldbieser G.C."/>
            <person name="LaFrentz B.R."/>
            <person name="Garcia J.C."/>
            <person name="Yanong R."/>
            <person name="Soto E."/>
        </authorList>
    </citation>
    <scope>NUCLEOTIDE SEQUENCE [LARGE SCALE GENOMIC DNA]</scope>
    <source>
        <strain evidence="12 13">15TAL0474</strain>
    </source>
</reference>
<gene>
    <name evidence="12" type="ORF">EEI45_03740</name>
</gene>
<keyword evidence="9 11" id="KW-0472">Membrane</keyword>
<keyword evidence="8" id="KW-0406">Ion transport</keyword>
<keyword evidence="3" id="KW-0813">Transport</keyword>
<keyword evidence="6" id="KW-0375">Hydrogen ion transport</keyword>
<evidence type="ECO:0000256" key="2">
    <source>
        <dbReference type="ARBA" id="ARBA00006810"/>
    </source>
</evidence>
<dbReference type="InterPro" id="IPR023011">
    <property type="entry name" value="ATP_synth_F0_asu_AS"/>
</dbReference>
<evidence type="ECO:0000256" key="9">
    <source>
        <dbReference type="ARBA" id="ARBA00023136"/>
    </source>
</evidence>
<sequence>MVQSELYSVLILTIAVSALIYVIGTKLKDLTLEERPKGLVLKAVLYVQTITTFTVQNMGEKHGKRMAAYIGSVFIYILLANMMGLTGLEAPTSNYSVTLVLAIITFVLIQIAKIDANGVKGYIKGFFEPFFPFVIPNFFGTVAPLISLSLRLFGNVLSGTVIMTLLSTFTAWVSSFVPVIGGFNFMGVIVAPVLHLYFDLFSAFLQAFIFISLTSILIAVEYSE</sequence>
<evidence type="ECO:0000256" key="8">
    <source>
        <dbReference type="ARBA" id="ARBA00023065"/>
    </source>
</evidence>
<evidence type="ECO:0000256" key="1">
    <source>
        <dbReference type="ARBA" id="ARBA00004141"/>
    </source>
</evidence>
<proteinExistence type="inferred from homology"/>
<dbReference type="CDD" id="cd00310">
    <property type="entry name" value="ATP-synt_Fo_a_6"/>
    <property type="match status" value="1"/>
</dbReference>
<dbReference type="Pfam" id="PF00119">
    <property type="entry name" value="ATP-synt_A"/>
    <property type="match status" value="1"/>
</dbReference>
<feature type="transmembrane region" description="Helical" evidence="11">
    <location>
        <begin position="66"/>
        <end position="88"/>
    </location>
</feature>
<evidence type="ECO:0000256" key="11">
    <source>
        <dbReference type="SAM" id="Phobius"/>
    </source>
</evidence>
<dbReference type="PANTHER" id="PTHR42823">
    <property type="entry name" value="ATP SYNTHASE SUBUNIT A, CHLOROPLASTIC"/>
    <property type="match status" value="1"/>
</dbReference>
<feature type="transmembrane region" description="Helical" evidence="11">
    <location>
        <begin position="204"/>
        <end position="222"/>
    </location>
</feature>
<evidence type="ECO:0000256" key="5">
    <source>
        <dbReference type="ARBA" id="ARBA00022692"/>
    </source>
</evidence>
<dbReference type="Gene3D" id="1.20.120.220">
    <property type="entry name" value="ATP synthase, F0 complex, subunit A"/>
    <property type="match status" value="1"/>
</dbReference>
<dbReference type="PROSITE" id="PS00449">
    <property type="entry name" value="ATPASE_A"/>
    <property type="match status" value="1"/>
</dbReference>
<dbReference type="GO" id="GO:0042777">
    <property type="term" value="P:proton motive force-driven plasma membrane ATP synthesis"/>
    <property type="evidence" value="ECO:0007669"/>
    <property type="project" value="TreeGrafter"/>
</dbReference>
<evidence type="ECO:0000256" key="10">
    <source>
        <dbReference type="ARBA" id="ARBA00023310"/>
    </source>
</evidence>